<comment type="caution">
    <text evidence="1">The sequence shown here is derived from an EMBL/GenBank/DDBJ whole genome shotgun (WGS) entry which is preliminary data.</text>
</comment>
<sequence length="824" mass="92525">MAFSRITKHPQQLCKTISPINPNSVSIRNLSTDPEDFTGTINYFISIFTKQPFCPDSPELKSLAPMLNPRVVEYVLNSFKSWRIAYSFFNWASNQYGYKHNIYTYNAMASILSHARENAPLRALSSAILNSRCSMTPGALGFFIRCLGSVGLADEANVLFDQVKMMGLCMPNSYSYNCLLEAISRSKCRSTSVILVETRLQEMRNQGWEFDKYTLTPVLQVYCNAGKFNEALGVFNKICDRGWVDEHILSILVLCFSKCSEVDKAFELIEKMEDQNVRLNEKTFCILIHGFVKLSRVDKALQLFDKMQKYGFTPDLALFDVLIGGLCKSNELEKALSLYAQMKLFKILPDVGIFTKLISSFSEEGELTYVLDKIHEDMDLEGLTMLCNSCLNSLVNSGLIDKAHCLLQGMMGKAYGDNVELHKLFQDKKVFAPNTASFAIVIKALVPAGKLDLALSLFQDMAQIGCSRNLVIYNNLIDGLCKSDRLEESYEILREMKESGIEPTQFTHNAMFGCLCRRGDASGALDLVKKMRIHGHEPWIKHYTFLVRKMCKNGKATQACKFLADMVQEGFLPDIIAYSASLSGLIEIQEVDQALKLFRDICARGHCPDVVAYNILISGLFKTQRITEAHTIFEEMVMKGLVPSVVTYNLLIDGWCKSGCIDEALHCLSRMSANEREPNVITYTTLIGGLCNAGRPDDAVMLWTEMRRRGCTPNRVAFMAFIHGLCQCGRPNAALVHLREMEDNEMEPDSFIYVALVSAFLADVKLPLAFEVLKEMVDKGKFPDLLDKNYIIVRDAILKLSKDARTSSSVRSLISNGSIPSITL</sequence>
<proteinExistence type="predicted"/>
<reference evidence="2" key="1">
    <citation type="journal article" date="2016" name="Nat. Biotechnol.">
        <title>Sequencing wild and cultivated cassava and related species reveals extensive interspecific hybridization and genetic diversity.</title>
        <authorList>
            <person name="Bredeson J.V."/>
            <person name="Lyons J.B."/>
            <person name="Prochnik S.E."/>
            <person name="Wu G.A."/>
            <person name="Ha C.M."/>
            <person name="Edsinger-Gonzales E."/>
            <person name="Grimwood J."/>
            <person name="Schmutz J."/>
            <person name="Rabbi I.Y."/>
            <person name="Egesi C."/>
            <person name="Nauluvula P."/>
            <person name="Lebot V."/>
            <person name="Ndunguru J."/>
            <person name="Mkamilo G."/>
            <person name="Bart R.S."/>
            <person name="Setter T.L."/>
            <person name="Gleadow R.M."/>
            <person name="Kulakow P."/>
            <person name="Ferguson M.E."/>
            <person name="Rounsley S."/>
            <person name="Rokhsar D.S."/>
        </authorList>
    </citation>
    <scope>NUCLEOTIDE SEQUENCE [LARGE SCALE GENOMIC DNA]</scope>
    <source>
        <strain evidence="2">cv. AM560-2</strain>
    </source>
</reference>
<name>A0ACB7GXV1_MANES</name>
<accession>A0ACB7GXV1</accession>
<gene>
    <name evidence="1" type="ORF">MANES_10G042000v8</name>
</gene>
<keyword evidence="2" id="KW-1185">Reference proteome</keyword>
<dbReference type="EMBL" id="CM004396">
    <property type="protein sequence ID" value="KAG8645208.1"/>
    <property type="molecule type" value="Genomic_DNA"/>
</dbReference>
<evidence type="ECO:0000313" key="1">
    <source>
        <dbReference type="EMBL" id="KAG8645208.1"/>
    </source>
</evidence>
<dbReference type="Proteomes" id="UP000091857">
    <property type="component" value="Chromosome 10"/>
</dbReference>
<organism evidence="1 2">
    <name type="scientific">Manihot esculenta</name>
    <name type="common">Cassava</name>
    <name type="synonym">Jatropha manihot</name>
    <dbReference type="NCBI Taxonomy" id="3983"/>
    <lineage>
        <taxon>Eukaryota</taxon>
        <taxon>Viridiplantae</taxon>
        <taxon>Streptophyta</taxon>
        <taxon>Embryophyta</taxon>
        <taxon>Tracheophyta</taxon>
        <taxon>Spermatophyta</taxon>
        <taxon>Magnoliopsida</taxon>
        <taxon>eudicotyledons</taxon>
        <taxon>Gunneridae</taxon>
        <taxon>Pentapetalae</taxon>
        <taxon>rosids</taxon>
        <taxon>fabids</taxon>
        <taxon>Malpighiales</taxon>
        <taxon>Euphorbiaceae</taxon>
        <taxon>Crotonoideae</taxon>
        <taxon>Manihoteae</taxon>
        <taxon>Manihot</taxon>
    </lineage>
</organism>
<evidence type="ECO:0000313" key="2">
    <source>
        <dbReference type="Proteomes" id="UP000091857"/>
    </source>
</evidence>
<protein>
    <submittedName>
        <fullName evidence="1">Uncharacterized protein</fullName>
    </submittedName>
</protein>